<dbReference type="GO" id="GO:0008854">
    <property type="term" value="F:exodeoxyribonuclease V activity"/>
    <property type="evidence" value="ECO:0007669"/>
    <property type="project" value="InterPro"/>
</dbReference>
<dbReference type="GO" id="GO:0000724">
    <property type="term" value="P:double-strand break repair via homologous recombination"/>
    <property type="evidence" value="ECO:0007669"/>
    <property type="project" value="UniProtKB-UniRule"/>
</dbReference>
<dbReference type="AlphaFoldDB" id="A0A437QCW5"/>
<dbReference type="EMBL" id="SACQ01000001">
    <property type="protein sequence ID" value="RVU32259.1"/>
    <property type="molecule type" value="Genomic_DNA"/>
</dbReference>
<evidence type="ECO:0000256" key="6">
    <source>
        <dbReference type="ARBA" id="ARBA00022839"/>
    </source>
</evidence>
<evidence type="ECO:0000256" key="1">
    <source>
        <dbReference type="ARBA" id="ARBA00022722"/>
    </source>
</evidence>
<evidence type="ECO:0000256" key="5">
    <source>
        <dbReference type="ARBA" id="ARBA00022806"/>
    </source>
</evidence>
<evidence type="ECO:0000259" key="12">
    <source>
        <dbReference type="Pfam" id="PF13538"/>
    </source>
</evidence>
<name>A0A437QCW5_9GAMM</name>
<dbReference type="GO" id="GO:0003677">
    <property type="term" value="F:DNA binding"/>
    <property type="evidence" value="ECO:0007669"/>
    <property type="project" value="UniProtKB-UniRule"/>
</dbReference>
<dbReference type="InterPro" id="IPR050534">
    <property type="entry name" value="Coronavir_polyprotein_1ab"/>
</dbReference>
<keyword evidence="1 11" id="KW-0540">Nuclease</keyword>
<feature type="binding site" evidence="11">
    <location>
        <begin position="173"/>
        <end position="180"/>
    </location>
    <ligand>
        <name>ATP</name>
        <dbReference type="ChEBI" id="CHEBI:30616"/>
    </ligand>
</feature>
<dbReference type="SUPFAM" id="SSF52540">
    <property type="entry name" value="P-loop containing nucleoside triphosphate hydrolases"/>
    <property type="match status" value="2"/>
</dbReference>
<keyword evidence="7 11" id="KW-0067">ATP-binding</keyword>
<evidence type="ECO:0000256" key="8">
    <source>
        <dbReference type="ARBA" id="ARBA00023125"/>
    </source>
</evidence>
<evidence type="ECO:0000313" key="15">
    <source>
        <dbReference type="Proteomes" id="UP000282818"/>
    </source>
</evidence>
<keyword evidence="3 11" id="KW-0227">DNA damage</keyword>
<dbReference type="InterPro" id="IPR049550">
    <property type="entry name" value="RecD_N"/>
</dbReference>
<dbReference type="NCBIfam" id="TIGR01447">
    <property type="entry name" value="recD"/>
    <property type="match status" value="1"/>
</dbReference>
<comment type="miscellaneous">
    <text evidence="11">In the RecBCD complex, RecB has a slow 3'-5' helicase, an exonuclease activity and loads RecA onto ssDNA, RecD has a fast 5'-3' helicase activity, while RecC stimulates the ATPase and processivity of the RecB helicase and contributes to recognition of the Chi site.</text>
</comment>
<reference evidence="14 15" key="1">
    <citation type="submission" date="2019-01" db="EMBL/GenBank/DDBJ databases">
        <authorList>
            <person name="Chen W.-M."/>
        </authorList>
    </citation>
    <scope>NUCLEOTIDE SEQUENCE [LARGE SCALE GENOMIC DNA]</scope>
    <source>
        <strain evidence="14 15">HPM-16</strain>
    </source>
</reference>
<evidence type="ECO:0000256" key="10">
    <source>
        <dbReference type="ARBA" id="ARBA00023235"/>
    </source>
</evidence>
<evidence type="ECO:0000256" key="4">
    <source>
        <dbReference type="ARBA" id="ARBA00022801"/>
    </source>
</evidence>
<comment type="caution">
    <text evidence="14">The sequence shown here is derived from an EMBL/GenBank/DDBJ whole genome shotgun (WGS) entry which is preliminary data.</text>
</comment>
<dbReference type="Pfam" id="PF13245">
    <property type="entry name" value="AAA_19"/>
    <property type="match status" value="1"/>
</dbReference>
<proteinExistence type="inferred from homology"/>
<comment type="similarity">
    <text evidence="11">Belongs to the RecD family.</text>
</comment>
<dbReference type="GO" id="GO:0009338">
    <property type="term" value="C:exodeoxyribonuclease V complex"/>
    <property type="evidence" value="ECO:0007669"/>
    <property type="project" value="InterPro"/>
</dbReference>
<dbReference type="GO" id="GO:0017116">
    <property type="term" value="F:single-stranded DNA helicase activity"/>
    <property type="evidence" value="ECO:0007669"/>
    <property type="project" value="TreeGrafter"/>
</dbReference>
<dbReference type="RefSeq" id="WP_127692428.1">
    <property type="nucleotide sequence ID" value="NZ_SACQ01000001.1"/>
</dbReference>
<dbReference type="Gene3D" id="3.40.50.300">
    <property type="entry name" value="P-loop containing nucleotide triphosphate hydrolases"/>
    <property type="match status" value="3"/>
</dbReference>
<dbReference type="EC" id="5.6.2.3" evidence="11"/>
<evidence type="ECO:0000256" key="7">
    <source>
        <dbReference type="ARBA" id="ARBA00022840"/>
    </source>
</evidence>
<dbReference type="CDD" id="cd17933">
    <property type="entry name" value="DEXSc_RecD-like"/>
    <property type="match status" value="1"/>
</dbReference>
<dbReference type="HAMAP" id="MF_01487">
    <property type="entry name" value="RecD"/>
    <property type="match status" value="1"/>
</dbReference>
<keyword evidence="15" id="KW-1185">Reference proteome</keyword>
<keyword evidence="9 11" id="KW-0234">DNA repair</keyword>
<accession>A0A437QCW5</accession>
<dbReference type="Pfam" id="PF13538">
    <property type="entry name" value="UvrD_C_2"/>
    <property type="match status" value="1"/>
</dbReference>
<comment type="function">
    <text evidence="11">A helicase/nuclease that prepares dsDNA breaks (DSB) for recombinational DNA repair. Binds to DSBs and unwinds DNA via a highly rapid and processive ATP-dependent bidirectional helicase activity. Unwinds dsDNA until it encounters a Chi (crossover hotspot instigator) sequence from the 3' direction. Cuts ssDNA a few nucleotides 3' to the Chi site. The properties and activities of the enzyme are changed at Chi. The Chi-altered holoenzyme produces a long 3'-ssDNA overhang and facilitates RecA-binding to the ssDNA for homologous DNA recombination and repair. Holoenzyme degrades any linearized DNA that is unable to undergo homologous recombination. In the holoenzyme this subunit has ssDNA-dependent ATPase and 5'-3' helicase activity. When added to pre-assembled RecBC greatly stimulates nuclease activity and augments holoenzyme processivity. Negatively regulates the RecA-loading ability of RecBCD.</text>
</comment>
<evidence type="ECO:0000256" key="11">
    <source>
        <dbReference type="HAMAP-Rule" id="MF_01487"/>
    </source>
</evidence>
<evidence type="ECO:0000256" key="9">
    <source>
        <dbReference type="ARBA" id="ARBA00023204"/>
    </source>
</evidence>
<keyword evidence="5 11" id="KW-0347">Helicase</keyword>
<dbReference type="Gene3D" id="1.10.10.1020">
    <property type="entry name" value="RecBCD complex, subunit RecD, N-terminal domain"/>
    <property type="match status" value="1"/>
</dbReference>
<dbReference type="PANTHER" id="PTHR43788:SF6">
    <property type="entry name" value="DNA HELICASE B"/>
    <property type="match status" value="1"/>
</dbReference>
<evidence type="ECO:0000256" key="2">
    <source>
        <dbReference type="ARBA" id="ARBA00022741"/>
    </source>
</evidence>
<dbReference type="InterPro" id="IPR027417">
    <property type="entry name" value="P-loop_NTPase"/>
</dbReference>
<dbReference type="GO" id="GO:0005524">
    <property type="term" value="F:ATP binding"/>
    <property type="evidence" value="ECO:0007669"/>
    <property type="project" value="UniProtKB-UniRule"/>
</dbReference>
<dbReference type="PANTHER" id="PTHR43788">
    <property type="entry name" value="DNA2/NAM7 HELICASE FAMILY MEMBER"/>
    <property type="match status" value="1"/>
</dbReference>
<keyword evidence="4 11" id="KW-0378">Hydrolase</keyword>
<keyword evidence="6 11" id="KW-0269">Exonuclease</keyword>
<evidence type="ECO:0000313" key="14">
    <source>
        <dbReference type="EMBL" id="RVU32259.1"/>
    </source>
</evidence>
<evidence type="ECO:0000259" key="13">
    <source>
        <dbReference type="Pfam" id="PF21185"/>
    </source>
</evidence>
<comment type="catalytic activity">
    <reaction evidence="11">
        <text>ATP + H2O = ADP + phosphate + H(+)</text>
        <dbReference type="Rhea" id="RHEA:13065"/>
        <dbReference type="ChEBI" id="CHEBI:15377"/>
        <dbReference type="ChEBI" id="CHEBI:15378"/>
        <dbReference type="ChEBI" id="CHEBI:30616"/>
        <dbReference type="ChEBI" id="CHEBI:43474"/>
        <dbReference type="ChEBI" id="CHEBI:456216"/>
        <dbReference type="EC" id="5.6.2.3"/>
    </reaction>
</comment>
<dbReference type="InterPro" id="IPR041851">
    <property type="entry name" value="RecD_N_sf"/>
</dbReference>
<dbReference type="GO" id="GO:0016887">
    <property type="term" value="F:ATP hydrolysis activity"/>
    <property type="evidence" value="ECO:0007669"/>
    <property type="project" value="RHEA"/>
</dbReference>
<dbReference type="InterPro" id="IPR006344">
    <property type="entry name" value="RecD"/>
</dbReference>
<dbReference type="GO" id="GO:0043139">
    <property type="term" value="F:5'-3' DNA helicase activity"/>
    <property type="evidence" value="ECO:0007669"/>
    <property type="project" value="UniProtKB-UniRule"/>
</dbReference>
<keyword evidence="2 11" id="KW-0547">Nucleotide-binding</keyword>
<dbReference type="Pfam" id="PF21185">
    <property type="entry name" value="RecD_N"/>
    <property type="match status" value="1"/>
</dbReference>
<sequence length="607" mass="67160">MQLLQRLYELDLLRDIDLQFARWLGQRFEASHTLLTLAAVVSQQSGEGHACLHLQQLPNLIASWPDELHSDAKQWYAQLDAALDTHQLLLGYGTEPTPLVLERNRVYLYRLWHAEKQVAEALLARAQARDAACDLPSFGAALDQLFIGATEQPDWQRVAVVTAVARRLAVISGGPGTGKTTTVTRMLAMYLQQTLSADRQARPHILLAAPTGKAAARLSESIAGAKAQLPVAEPIKQLIPEQGITLHRLLGARPRSVRYRYNRDNPLQVDLLVVDEASMIDLPLMAALLEALPEHARLVLIGDKQQLASVEAGSVLGDLCAMQSAAVPTEAMQELLCVTCGLPVTEGDTRVLADSVAFLRKSYRFAGDSGIGELASAVNRGSVKQTQAVLRRGFDDLNWIEALTADNQHLVQHMAQKYSHYLSCFKQAISPDEAHAAFAKFQLLCGLRKGVFGVDALNEAFENYLERRGLKAADNRWYEGRPVIITRNDAALQLYNGDIGITLFDTEQQQLRVYFEQGGEMRSYSTSRVPQHETVFAMTVHKSQGSEFKEITLVLTDSARVMSRELVYTGITRAKQHCNLYGKKAVMLAAVDQPTVRMSGLAERLWG</sequence>
<feature type="domain" description="RecBCD enzyme subunit RecD N-terminal" evidence="13">
    <location>
        <begin position="10"/>
        <end position="107"/>
    </location>
</feature>
<keyword evidence="8 11" id="KW-0238">DNA-binding</keyword>
<dbReference type="CDD" id="cd18809">
    <property type="entry name" value="SF1_C_RecD"/>
    <property type="match status" value="1"/>
</dbReference>
<evidence type="ECO:0000256" key="3">
    <source>
        <dbReference type="ARBA" id="ARBA00022763"/>
    </source>
</evidence>
<protein>
    <recommendedName>
        <fullName evidence="11">RecBCD enzyme subunit RecD</fullName>
        <ecNumber evidence="11">5.6.2.3</ecNumber>
    </recommendedName>
    <alternativeName>
        <fullName evidence="11">DNA 5'-3' helicase subunit RecD</fullName>
    </alternativeName>
    <alternativeName>
        <fullName evidence="11">Exonuclease V subunit RecD</fullName>
        <shortName evidence="11">ExoV subunit RecD</shortName>
    </alternativeName>
    <alternativeName>
        <fullName evidence="11">Helicase/nuclease RecBCD subunit RecD</fullName>
    </alternativeName>
</protein>
<keyword evidence="10 11" id="KW-0413">Isomerase</keyword>
<gene>
    <name evidence="11 14" type="primary">recD</name>
    <name evidence="14" type="ORF">EOE65_00990</name>
</gene>
<organism evidence="14 15">
    <name type="scientific">Neptunomonas marina</name>
    <dbReference type="NCBI Taxonomy" id="1815562"/>
    <lineage>
        <taxon>Bacteria</taxon>
        <taxon>Pseudomonadati</taxon>
        <taxon>Pseudomonadota</taxon>
        <taxon>Gammaproteobacteria</taxon>
        <taxon>Oceanospirillales</taxon>
        <taxon>Oceanospirillaceae</taxon>
        <taxon>Neptunomonas</taxon>
    </lineage>
</organism>
<feature type="domain" description="UvrD-like helicase C-terminal" evidence="12">
    <location>
        <begin position="535"/>
        <end position="581"/>
    </location>
</feature>
<dbReference type="InterPro" id="IPR027785">
    <property type="entry name" value="UvrD-like_helicase_C"/>
</dbReference>
<comment type="subunit">
    <text evidence="11">Heterotrimer of RecB, RecC and RecD. All subunits contribute to DNA-binding.</text>
</comment>
<dbReference type="Proteomes" id="UP000282818">
    <property type="component" value="Unassembled WGS sequence"/>
</dbReference>